<reference evidence="2 3" key="1">
    <citation type="submission" date="2016-04" db="EMBL/GenBank/DDBJ databases">
        <title>A degradative enzymes factory behind the ericoid mycorrhizal symbiosis.</title>
        <authorList>
            <consortium name="DOE Joint Genome Institute"/>
            <person name="Martino E."/>
            <person name="Morin E."/>
            <person name="Grelet G."/>
            <person name="Kuo A."/>
            <person name="Kohler A."/>
            <person name="Daghino S."/>
            <person name="Barry K."/>
            <person name="Choi C."/>
            <person name="Cichocki N."/>
            <person name="Clum A."/>
            <person name="Copeland A."/>
            <person name="Hainaut M."/>
            <person name="Haridas S."/>
            <person name="Labutti K."/>
            <person name="Lindquist E."/>
            <person name="Lipzen A."/>
            <person name="Khouja H.-R."/>
            <person name="Murat C."/>
            <person name="Ohm R."/>
            <person name="Olson A."/>
            <person name="Spatafora J."/>
            <person name="Veneault-Fourrey C."/>
            <person name="Henrissat B."/>
            <person name="Grigoriev I."/>
            <person name="Martin F."/>
            <person name="Perotto S."/>
        </authorList>
    </citation>
    <scope>NUCLEOTIDE SEQUENCE [LARGE SCALE GENOMIC DNA]</scope>
    <source>
        <strain evidence="2 3">F</strain>
    </source>
</reference>
<evidence type="ECO:0000256" key="1">
    <source>
        <dbReference type="SAM" id="MobiDB-lite"/>
    </source>
</evidence>
<dbReference type="AlphaFoldDB" id="A0A2J6RXA9"/>
<name>A0A2J6RXA9_HYAVF</name>
<sequence length="400" mass="45689">MTQRRNSLLVKEHPTTRRPSQLHQATGFTQRNAEPTQQAPDPAEISIHHRVWSISTQRNVLALIRSTARRKQPKKKRDVQLGYRFLRPATISGTDIGPGLETDPFRLIQIPVNKPYTSMVNIVNRRIANSHRKAITNDTIFAVVTLTAFEIWLYRLRPRFKIARERFQPDLAAMLAARHKSGLLNFTGSFALNQEILEVYAILRQLIMETENAIATQNFTEAEFESFALYSQYLSYRLISLAQYKSSTSWTPDRNIEIVRLLGFAGLGHIFMFTSKLPRMGARMRTFLSTQLRVRLETIDIGSYQMAYPQMMLWIILIGGLSSEGTADQDWFTKTLANACCSAGIVGTRDLPVFLSEFLWSDFYMGPAFGDFWAAVARAQTANFQTVDVNKLMKFITRSE</sequence>
<dbReference type="PANTHER" id="PTHR37540:SF5">
    <property type="entry name" value="TRANSCRIPTION FACTOR DOMAIN-CONTAINING PROTEIN"/>
    <property type="match status" value="1"/>
</dbReference>
<dbReference type="EMBL" id="KZ613942">
    <property type="protein sequence ID" value="PMD43146.1"/>
    <property type="molecule type" value="Genomic_DNA"/>
</dbReference>
<accession>A0A2J6RXA9</accession>
<gene>
    <name evidence="2" type="ORF">L207DRAFT_526348</name>
</gene>
<dbReference type="OrthoDB" id="4158087at2759"/>
<dbReference type="Proteomes" id="UP000235786">
    <property type="component" value="Unassembled WGS sequence"/>
</dbReference>
<evidence type="ECO:0000313" key="3">
    <source>
        <dbReference type="Proteomes" id="UP000235786"/>
    </source>
</evidence>
<protein>
    <submittedName>
        <fullName evidence="2">Uncharacterized protein</fullName>
    </submittedName>
</protein>
<feature type="compositionally biased region" description="Polar residues" evidence="1">
    <location>
        <begin position="17"/>
        <end position="39"/>
    </location>
</feature>
<feature type="region of interest" description="Disordered" evidence="1">
    <location>
        <begin position="1"/>
        <end position="41"/>
    </location>
</feature>
<proteinExistence type="predicted"/>
<keyword evidence="3" id="KW-1185">Reference proteome</keyword>
<dbReference type="PANTHER" id="PTHR37540">
    <property type="entry name" value="TRANSCRIPTION FACTOR (ACR-2), PUTATIVE-RELATED-RELATED"/>
    <property type="match status" value="1"/>
</dbReference>
<evidence type="ECO:0000313" key="2">
    <source>
        <dbReference type="EMBL" id="PMD43146.1"/>
    </source>
</evidence>
<organism evidence="2 3">
    <name type="scientific">Hyaloscypha variabilis (strain UAMH 11265 / GT02V1 / F)</name>
    <name type="common">Meliniomyces variabilis</name>
    <dbReference type="NCBI Taxonomy" id="1149755"/>
    <lineage>
        <taxon>Eukaryota</taxon>
        <taxon>Fungi</taxon>
        <taxon>Dikarya</taxon>
        <taxon>Ascomycota</taxon>
        <taxon>Pezizomycotina</taxon>
        <taxon>Leotiomycetes</taxon>
        <taxon>Helotiales</taxon>
        <taxon>Hyaloscyphaceae</taxon>
        <taxon>Hyaloscypha</taxon>
        <taxon>Hyaloscypha variabilis</taxon>
    </lineage>
</organism>